<evidence type="ECO:0000256" key="3">
    <source>
        <dbReference type="ARBA" id="ARBA00022840"/>
    </source>
</evidence>
<dbReference type="Pfam" id="PF22977">
    <property type="entry name" value="WHD"/>
    <property type="match status" value="1"/>
</dbReference>
<protein>
    <submittedName>
        <fullName evidence="5">ATP-binding protein</fullName>
    </submittedName>
</protein>
<dbReference type="PANTHER" id="PTHR23073">
    <property type="entry name" value="26S PROTEASOME REGULATORY SUBUNIT"/>
    <property type="match status" value="1"/>
</dbReference>
<evidence type="ECO:0000259" key="4">
    <source>
        <dbReference type="SMART" id="SM00382"/>
    </source>
</evidence>
<dbReference type="SUPFAM" id="SSF52540">
    <property type="entry name" value="P-loop containing nucleoside triphosphate hydrolases"/>
    <property type="match status" value="1"/>
</dbReference>
<dbReference type="CDD" id="cd19481">
    <property type="entry name" value="RecA-like_protease"/>
    <property type="match status" value="1"/>
</dbReference>
<sequence length="663" mass="71681">MTSAVEPADGDWETYNNEYLAAALARLRRLLQEHITAAESSDLTGTGYVEWADDGETRPPALVGLSRLLGLSPFERDTLLLCAAPEFDPRMAGLYAEAQGGHLAGHPTFALAFSLLPDPAWDALSPFGALRYWRLVDVDRSAGQPLVSSPLRVDERIVNHLKGLDHLDERLHALVTPLQPVQPLVAAESPALSTRHSAVAEVLGHWLDPRPTGDGRPPVIQLLGTDRESKRSVAGQSAAASGLLLYGMPTALLPRSAEDLDAVARLWHRETRLSPLALYLEADSEPEESAGPVARFLERSGGPCFVATREARADLPVPTAPVDIAPPPAAERATAWGEVFPPTAADRLAGQFTLDLSAIHEVAVAAGTDPRLAWHGCLVRTRPRLGALAQRLDSRVGWDDLVLPEHEKALLRQIADQVTQRATVHDRWGFAERVSRGLGITALFTGPSGTGKTMAAEVLAGHLELDLYRVDLSAAVSKYIGETEKNLRRLFDAAEPGGAVLFFDEADALFGKRSEVKDSHDRYANIEVSYLLQQMEAYRGLAVLATNLRRALDTAFLRRLRFIVPFAFPGTAERREMWARAFPSSAPVGELDLERLATLPLSGGMIRNITLNAAFAAAAAGTAIDMPTLLQAARAELHKTETPVPEHDIAWPAPAATVRGAVG</sequence>
<feature type="domain" description="AAA+ ATPase" evidence="4">
    <location>
        <begin position="438"/>
        <end position="566"/>
    </location>
</feature>
<evidence type="ECO:0000313" key="5">
    <source>
        <dbReference type="EMBL" id="WAZ20010.1"/>
    </source>
</evidence>
<evidence type="ECO:0000313" key="6">
    <source>
        <dbReference type="Proteomes" id="UP001164439"/>
    </source>
</evidence>
<organism evidence="5 6">
    <name type="scientific">Streptomyces cinnabarinus</name>
    <dbReference type="NCBI Taxonomy" id="67287"/>
    <lineage>
        <taxon>Bacteria</taxon>
        <taxon>Bacillati</taxon>
        <taxon>Actinomycetota</taxon>
        <taxon>Actinomycetes</taxon>
        <taxon>Kitasatosporales</taxon>
        <taxon>Streptomycetaceae</taxon>
        <taxon>Streptomyces</taxon>
    </lineage>
</organism>
<dbReference type="InterPro" id="IPR003593">
    <property type="entry name" value="AAA+_ATPase"/>
</dbReference>
<dbReference type="Proteomes" id="UP001164439">
    <property type="component" value="Chromosome"/>
</dbReference>
<dbReference type="Gene3D" id="3.40.50.300">
    <property type="entry name" value="P-loop containing nucleotide triphosphate hydrolases"/>
    <property type="match status" value="1"/>
</dbReference>
<proteinExistence type="inferred from homology"/>
<keyword evidence="6" id="KW-1185">Reference proteome</keyword>
<dbReference type="RefSeq" id="WP_269657701.1">
    <property type="nucleotide sequence ID" value="NZ_CP114413.1"/>
</dbReference>
<dbReference type="SMART" id="SM00382">
    <property type="entry name" value="AAA"/>
    <property type="match status" value="1"/>
</dbReference>
<evidence type="ECO:0000256" key="1">
    <source>
        <dbReference type="ARBA" id="ARBA00006914"/>
    </source>
</evidence>
<gene>
    <name evidence="5" type="ORF">STRCI_001100</name>
</gene>
<dbReference type="InterPro" id="IPR003959">
    <property type="entry name" value="ATPase_AAA_core"/>
</dbReference>
<dbReference type="InterPro" id="IPR050221">
    <property type="entry name" value="26S_Proteasome_ATPase"/>
</dbReference>
<keyword evidence="3 5" id="KW-0067">ATP-binding</keyword>
<keyword evidence="2" id="KW-0547">Nucleotide-binding</keyword>
<dbReference type="Pfam" id="PF00004">
    <property type="entry name" value="AAA"/>
    <property type="match status" value="1"/>
</dbReference>
<evidence type="ECO:0000256" key="2">
    <source>
        <dbReference type="ARBA" id="ARBA00022741"/>
    </source>
</evidence>
<dbReference type="GO" id="GO:0005524">
    <property type="term" value="F:ATP binding"/>
    <property type="evidence" value="ECO:0007669"/>
    <property type="project" value="UniProtKB-KW"/>
</dbReference>
<dbReference type="InterPro" id="IPR027417">
    <property type="entry name" value="P-loop_NTPase"/>
</dbReference>
<accession>A0ABY7K682</accession>
<comment type="similarity">
    <text evidence="1">Belongs to the AAA ATPase family.</text>
</comment>
<dbReference type="InterPro" id="IPR054472">
    <property type="entry name" value="WHD"/>
</dbReference>
<dbReference type="EMBL" id="CP114413">
    <property type="protein sequence ID" value="WAZ20010.1"/>
    <property type="molecule type" value="Genomic_DNA"/>
</dbReference>
<name>A0ABY7K682_9ACTN</name>
<reference evidence="5" key="1">
    <citation type="submission" date="2022-12" db="EMBL/GenBank/DDBJ databases">
        <authorList>
            <person name="Ruckert C."/>
            <person name="Busche T."/>
            <person name="Kalinowski J."/>
            <person name="Wittmann C."/>
        </authorList>
    </citation>
    <scope>NUCLEOTIDE SEQUENCE</scope>
    <source>
        <strain evidence="5">DSM 40467</strain>
    </source>
</reference>